<accession>A0A2U1PYF8</accession>
<dbReference type="PANTHER" id="PTHR23101">
    <property type="entry name" value="RAB GDP/GTP EXCHANGE FACTOR"/>
    <property type="match status" value="1"/>
</dbReference>
<dbReference type="SMART" id="SM00167">
    <property type="entry name" value="VPS9"/>
    <property type="match status" value="1"/>
</dbReference>
<dbReference type="PROSITE" id="PS51205">
    <property type="entry name" value="VPS9"/>
    <property type="match status" value="1"/>
</dbReference>
<dbReference type="STRING" id="35608.A0A2U1PYF8"/>
<evidence type="ECO:0000313" key="3">
    <source>
        <dbReference type="EMBL" id="PWA90737.1"/>
    </source>
</evidence>
<dbReference type="PANTHER" id="PTHR23101:SF25">
    <property type="entry name" value="GTPASE-ACTIVATING PROTEIN AND VPS9 DOMAIN-CONTAINING PROTEIN 1"/>
    <property type="match status" value="1"/>
</dbReference>
<dbReference type="GO" id="GO:0005085">
    <property type="term" value="F:guanyl-nucleotide exchange factor activity"/>
    <property type="evidence" value="ECO:0007669"/>
    <property type="project" value="InterPro"/>
</dbReference>
<dbReference type="Pfam" id="PF18151">
    <property type="entry name" value="DUF5601"/>
    <property type="match status" value="1"/>
</dbReference>
<sequence>MENTEASVASTATRTWHDFLERMRQPSATEFVKSIKKFIASLSNNAPDPETDGASIQQFLSNMEIAFKHHPLWTGRTEEELDSAGEGLEKYMMTKLFTRVFASHPDDIKTDNDLYKKSALIQQFIQPEHLEIQPVYQDGTLWLEAQKELQKINNFKAPRDKLACILSCCKIISNSLLNASGSQNPPGADDFFPVLIYVIIKANPPQFHSNLMYIQRYRNKSRLVGEASYVFTNMLSAESFILNIDSKALSMDEIEFEKNMEFARTLVSGLYGDYNDGENMQSENGQRQSQSIAESKLKEVPSVSDLENKGASMLVTEEKVNEKLQNFPFLFSEAGDLRVGDVEELLNGYKQLVFKYVCLAKGLGVESRISGESGDVGTIEGGGKGLGWETEAPPSETQIGDGTAEILDGNRGMKFDDDIVGRIEGSGKGLGVSSETQVGGETVDSSERDAQVDVGVEGGGNDGVGASTPESVVGEVVSLLDENVEK</sequence>
<dbReference type="Gene3D" id="1.10.246.120">
    <property type="match status" value="1"/>
</dbReference>
<name>A0A2U1PYF8_ARTAN</name>
<dbReference type="AlphaFoldDB" id="A0A2U1PYF8"/>
<dbReference type="FunFam" id="1.20.1050.80:FF:000007">
    <property type="entry name" value="Vacuolar protein sorting-associated protein 9A"/>
    <property type="match status" value="1"/>
</dbReference>
<feature type="region of interest" description="Disordered" evidence="1">
    <location>
        <begin position="430"/>
        <end position="471"/>
    </location>
</feature>
<dbReference type="GO" id="GO:0030139">
    <property type="term" value="C:endocytic vesicle"/>
    <property type="evidence" value="ECO:0007669"/>
    <property type="project" value="TreeGrafter"/>
</dbReference>
<dbReference type="GO" id="GO:0005829">
    <property type="term" value="C:cytosol"/>
    <property type="evidence" value="ECO:0007669"/>
    <property type="project" value="TreeGrafter"/>
</dbReference>
<dbReference type="Pfam" id="PF02204">
    <property type="entry name" value="VPS9"/>
    <property type="match status" value="1"/>
</dbReference>
<dbReference type="InterPro" id="IPR041545">
    <property type="entry name" value="DUF5601"/>
</dbReference>
<dbReference type="InterPro" id="IPR045046">
    <property type="entry name" value="Vps9-like"/>
</dbReference>
<dbReference type="Proteomes" id="UP000245207">
    <property type="component" value="Unassembled WGS sequence"/>
</dbReference>
<dbReference type="GO" id="GO:0016192">
    <property type="term" value="P:vesicle-mediated transport"/>
    <property type="evidence" value="ECO:0007669"/>
    <property type="project" value="InterPro"/>
</dbReference>
<dbReference type="OrthoDB" id="300289at2759"/>
<dbReference type="SUPFAM" id="SSF109993">
    <property type="entry name" value="VPS9 domain"/>
    <property type="match status" value="1"/>
</dbReference>
<evidence type="ECO:0000259" key="2">
    <source>
        <dbReference type="PROSITE" id="PS51205"/>
    </source>
</evidence>
<keyword evidence="4" id="KW-1185">Reference proteome</keyword>
<organism evidence="3 4">
    <name type="scientific">Artemisia annua</name>
    <name type="common">Sweet wormwood</name>
    <dbReference type="NCBI Taxonomy" id="35608"/>
    <lineage>
        <taxon>Eukaryota</taxon>
        <taxon>Viridiplantae</taxon>
        <taxon>Streptophyta</taxon>
        <taxon>Embryophyta</taxon>
        <taxon>Tracheophyta</taxon>
        <taxon>Spermatophyta</taxon>
        <taxon>Magnoliopsida</taxon>
        <taxon>eudicotyledons</taxon>
        <taxon>Gunneridae</taxon>
        <taxon>Pentapetalae</taxon>
        <taxon>asterids</taxon>
        <taxon>campanulids</taxon>
        <taxon>Asterales</taxon>
        <taxon>Asteraceae</taxon>
        <taxon>Asteroideae</taxon>
        <taxon>Anthemideae</taxon>
        <taxon>Artemisiinae</taxon>
        <taxon>Artemisia</taxon>
    </lineage>
</organism>
<reference evidence="3 4" key="1">
    <citation type="journal article" date="2018" name="Mol. Plant">
        <title>The genome of Artemisia annua provides insight into the evolution of Asteraceae family and artemisinin biosynthesis.</title>
        <authorList>
            <person name="Shen Q."/>
            <person name="Zhang L."/>
            <person name="Liao Z."/>
            <person name="Wang S."/>
            <person name="Yan T."/>
            <person name="Shi P."/>
            <person name="Liu M."/>
            <person name="Fu X."/>
            <person name="Pan Q."/>
            <person name="Wang Y."/>
            <person name="Lv Z."/>
            <person name="Lu X."/>
            <person name="Zhang F."/>
            <person name="Jiang W."/>
            <person name="Ma Y."/>
            <person name="Chen M."/>
            <person name="Hao X."/>
            <person name="Li L."/>
            <person name="Tang Y."/>
            <person name="Lv G."/>
            <person name="Zhou Y."/>
            <person name="Sun X."/>
            <person name="Brodelius P.E."/>
            <person name="Rose J.K.C."/>
            <person name="Tang K."/>
        </authorList>
    </citation>
    <scope>NUCLEOTIDE SEQUENCE [LARGE SCALE GENOMIC DNA]</scope>
    <source>
        <strain evidence="4">cv. Huhao1</strain>
        <tissue evidence="3">Leaf</tissue>
    </source>
</reference>
<dbReference type="InterPro" id="IPR037191">
    <property type="entry name" value="VPS9_dom_sf"/>
</dbReference>
<protein>
    <submittedName>
        <fullName evidence="3">VPS9 domain-containing protein</fullName>
    </submittedName>
</protein>
<comment type="caution">
    <text evidence="3">The sequence shown here is derived from an EMBL/GenBank/DDBJ whole genome shotgun (WGS) entry which is preliminary data.</text>
</comment>
<evidence type="ECO:0000256" key="1">
    <source>
        <dbReference type="SAM" id="MobiDB-lite"/>
    </source>
</evidence>
<proteinExistence type="predicted"/>
<dbReference type="Gene3D" id="1.20.1050.80">
    <property type="entry name" value="VPS9 domain"/>
    <property type="match status" value="1"/>
</dbReference>
<dbReference type="GO" id="GO:0031267">
    <property type="term" value="F:small GTPase binding"/>
    <property type="evidence" value="ECO:0007669"/>
    <property type="project" value="TreeGrafter"/>
</dbReference>
<evidence type="ECO:0000313" key="4">
    <source>
        <dbReference type="Proteomes" id="UP000245207"/>
    </source>
</evidence>
<dbReference type="InterPro" id="IPR003123">
    <property type="entry name" value="VPS9"/>
</dbReference>
<gene>
    <name evidence="3" type="ORF">CTI12_AA097520</name>
</gene>
<dbReference type="EMBL" id="PKPP01000605">
    <property type="protein sequence ID" value="PWA90737.1"/>
    <property type="molecule type" value="Genomic_DNA"/>
</dbReference>
<feature type="domain" description="VPS9" evidence="2">
    <location>
        <begin position="108"/>
        <end position="250"/>
    </location>
</feature>